<feature type="compositionally biased region" description="Polar residues" evidence="1">
    <location>
        <begin position="88"/>
        <end position="97"/>
    </location>
</feature>
<evidence type="ECO:0000313" key="2">
    <source>
        <dbReference type="EMBL" id="MBW0461640.1"/>
    </source>
</evidence>
<dbReference type="EMBL" id="AVOT02000194">
    <property type="protein sequence ID" value="MBW0461640.1"/>
    <property type="molecule type" value="Genomic_DNA"/>
</dbReference>
<gene>
    <name evidence="2" type="ORF">O181_001355</name>
</gene>
<reference evidence="2" key="1">
    <citation type="submission" date="2021-03" db="EMBL/GenBank/DDBJ databases">
        <title>Draft genome sequence of rust myrtle Austropuccinia psidii MF-1, a brazilian biotype.</title>
        <authorList>
            <person name="Quecine M.C."/>
            <person name="Pachon D.M.R."/>
            <person name="Bonatelli M.L."/>
            <person name="Correr F.H."/>
            <person name="Franceschini L.M."/>
            <person name="Leite T.F."/>
            <person name="Margarido G.R.A."/>
            <person name="Almeida C.A."/>
            <person name="Ferrarezi J.A."/>
            <person name="Labate C.A."/>
        </authorList>
    </citation>
    <scope>NUCLEOTIDE SEQUENCE</scope>
    <source>
        <strain evidence="2">MF-1</strain>
    </source>
</reference>
<feature type="region of interest" description="Disordered" evidence="1">
    <location>
        <begin position="81"/>
        <end position="103"/>
    </location>
</feature>
<feature type="compositionally biased region" description="Polar residues" evidence="1">
    <location>
        <begin position="1"/>
        <end position="24"/>
    </location>
</feature>
<dbReference type="Proteomes" id="UP000765509">
    <property type="component" value="Unassembled WGS sequence"/>
</dbReference>
<protein>
    <submittedName>
        <fullName evidence="2">Uncharacterized protein</fullName>
    </submittedName>
</protein>
<sequence>MKKKTSYNCRAPQNYSHRFSNETKNIYAISKFPKEGNQTEDSDSNGEDDPMEEHQVEYQQETHVEIQIIKQDSVLPQVPLKAHPGFTNIPSDTQQGYGKQPWHRNQDDMVYKKLSKPVYHLKSSAFLNISQKITCRIIFPFRKTTSFPKKTQNSILYQVR</sequence>
<keyword evidence="3" id="KW-1185">Reference proteome</keyword>
<comment type="caution">
    <text evidence="2">The sequence shown here is derived from an EMBL/GenBank/DDBJ whole genome shotgun (WGS) entry which is preliminary data.</text>
</comment>
<dbReference type="AlphaFoldDB" id="A0A9Q3BAU4"/>
<feature type="compositionally biased region" description="Acidic residues" evidence="1">
    <location>
        <begin position="38"/>
        <end position="51"/>
    </location>
</feature>
<feature type="region of interest" description="Disordered" evidence="1">
    <location>
        <begin position="1"/>
        <end position="57"/>
    </location>
</feature>
<name>A0A9Q3BAU4_9BASI</name>
<proteinExistence type="predicted"/>
<evidence type="ECO:0000313" key="3">
    <source>
        <dbReference type="Proteomes" id="UP000765509"/>
    </source>
</evidence>
<accession>A0A9Q3BAU4</accession>
<evidence type="ECO:0000256" key="1">
    <source>
        <dbReference type="SAM" id="MobiDB-lite"/>
    </source>
</evidence>
<organism evidence="2 3">
    <name type="scientific">Austropuccinia psidii MF-1</name>
    <dbReference type="NCBI Taxonomy" id="1389203"/>
    <lineage>
        <taxon>Eukaryota</taxon>
        <taxon>Fungi</taxon>
        <taxon>Dikarya</taxon>
        <taxon>Basidiomycota</taxon>
        <taxon>Pucciniomycotina</taxon>
        <taxon>Pucciniomycetes</taxon>
        <taxon>Pucciniales</taxon>
        <taxon>Sphaerophragmiaceae</taxon>
        <taxon>Austropuccinia</taxon>
    </lineage>
</organism>